<keyword evidence="2" id="KW-0805">Transcription regulation</keyword>
<evidence type="ECO:0000313" key="8">
    <source>
        <dbReference type="Proteomes" id="UP000256864"/>
    </source>
</evidence>
<dbReference type="GO" id="GO:0030234">
    <property type="term" value="F:enzyme regulator activity"/>
    <property type="evidence" value="ECO:0007669"/>
    <property type="project" value="InterPro"/>
</dbReference>
<evidence type="ECO:0000313" key="7">
    <source>
        <dbReference type="EMBL" id="REE28692.1"/>
    </source>
</evidence>
<comment type="function">
    <text evidence="1">Could be involved in the regulation of nitrogen fixation.</text>
</comment>
<organism evidence="7 8">
    <name type="scientific">Methanothermobacter defluvii</name>
    <dbReference type="NCBI Taxonomy" id="49339"/>
    <lineage>
        <taxon>Archaea</taxon>
        <taxon>Methanobacteriati</taxon>
        <taxon>Methanobacteriota</taxon>
        <taxon>Methanomada group</taxon>
        <taxon>Methanobacteria</taxon>
        <taxon>Methanobacteriales</taxon>
        <taxon>Methanobacteriaceae</taxon>
        <taxon>Methanothermobacter</taxon>
    </lineage>
</organism>
<accession>A0A371NDV8</accession>
<dbReference type="Gene3D" id="3.30.70.120">
    <property type="match status" value="1"/>
</dbReference>
<feature type="modified residue" description="O-UMP-tyrosine" evidence="5">
    <location>
        <position position="51"/>
    </location>
</feature>
<comment type="similarity">
    <text evidence="6">Belongs to the P(II) protein family.</text>
</comment>
<dbReference type="PANTHER" id="PTHR30115:SF11">
    <property type="entry name" value="NITROGEN REGULATORY PROTEIN P-II HOMOLOG"/>
    <property type="match status" value="1"/>
</dbReference>
<dbReference type="AlphaFoldDB" id="A0A371NDV8"/>
<protein>
    <submittedName>
        <fullName evidence="7">Nitrogen regulatory protein P-II family</fullName>
    </submittedName>
</protein>
<dbReference type="InterPro" id="IPR011322">
    <property type="entry name" value="N-reg_PII-like_a/b"/>
</dbReference>
<reference evidence="7 8" key="1">
    <citation type="submission" date="2018-07" db="EMBL/GenBank/DDBJ databases">
        <title>Genomic Encyclopedia of Type Strains, Phase IV (KMG-IV): sequencing the most valuable type-strain genomes for metagenomic binning, comparative biology and taxonomic classification.</title>
        <authorList>
            <person name="Goeker M."/>
        </authorList>
    </citation>
    <scope>NUCLEOTIDE SEQUENCE [LARGE SCALE GENOMIC DNA]</scope>
    <source>
        <strain evidence="7 8">DSM 7466</strain>
    </source>
</reference>
<keyword evidence="5" id="KW-0597">Phosphoprotein</keyword>
<proteinExistence type="inferred from homology"/>
<sequence>MKEIVAIIRPEKLEEVKNALEAAGCHGMTVTEVRGRGRQLGITESYRGRDYRIDLLPKTKIEIVVNDEDVDTVVETIVKSAQTGDIGDGKIFISGVDEVVRIRTGESGKKAV</sequence>
<dbReference type="PROSITE" id="PS00638">
    <property type="entry name" value="PII_GLNB_CTER"/>
    <property type="match status" value="1"/>
</dbReference>
<dbReference type="GO" id="GO:0005524">
    <property type="term" value="F:ATP binding"/>
    <property type="evidence" value="ECO:0007669"/>
    <property type="project" value="TreeGrafter"/>
</dbReference>
<evidence type="ECO:0000256" key="4">
    <source>
        <dbReference type="ARBA" id="ARBA00023231"/>
    </source>
</evidence>
<dbReference type="InterPro" id="IPR002187">
    <property type="entry name" value="N-reg_PII"/>
</dbReference>
<dbReference type="EMBL" id="QREL01000001">
    <property type="protein sequence ID" value="REE28692.1"/>
    <property type="molecule type" value="Genomic_DNA"/>
</dbReference>
<evidence type="ECO:0000256" key="2">
    <source>
        <dbReference type="ARBA" id="ARBA00023015"/>
    </source>
</evidence>
<dbReference type="RefSeq" id="WP_048060875.1">
    <property type="nucleotide sequence ID" value="NZ_QREL01000001.1"/>
</dbReference>
<dbReference type="GO" id="GO:0005829">
    <property type="term" value="C:cytosol"/>
    <property type="evidence" value="ECO:0007669"/>
    <property type="project" value="TreeGrafter"/>
</dbReference>
<evidence type="ECO:0000256" key="1">
    <source>
        <dbReference type="ARBA" id="ARBA00002440"/>
    </source>
</evidence>
<keyword evidence="3" id="KW-0804">Transcription</keyword>
<dbReference type="InterPro" id="IPR015867">
    <property type="entry name" value="N-reg_PII/ATP_PRibTrfase_C"/>
</dbReference>
<keyword evidence="8" id="KW-1185">Reference proteome</keyword>
<name>A0A371NDV8_9EURY</name>
<dbReference type="Proteomes" id="UP000256864">
    <property type="component" value="Unassembled WGS sequence"/>
</dbReference>
<dbReference type="InterPro" id="IPR017918">
    <property type="entry name" value="N-reg_PII_CS"/>
</dbReference>
<evidence type="ECO:0000256" key="6">
    <source>
        <dbReference type="RuleBase" id="RU003936"/>
    </source>
</evidence>
<comment type="caution">
    <text evidence="7">The sequence shown here is derived from an EMBL/GenBank/DDBJ whole genome shotgun (WGS) entry which is preliminary data.</text>
</comment>
<dbReference type="SUPFAM" id="SSF54913">
    <property type="entry name" value="GlnB-like"/>
    <property type="match status" value="1"/>
</dbReference>
<keyword evidence="4" id="KW-0535">Nitrogen fixation</keyword>
<dbReference type="SMART" id="SM00938">
    <property type="entry name" value="P-II"/>
    <property type="match status" value="1"/>
</dbReference>
<dbReference type="Pfam" id="PF00543">
    <property type="entry name" value="P-II"/>
    <property type="match status" value="1"/>
</dbReference>
<evidence type="ECO:0000256" key="5">
    <source>
        <dbReference type="PIRSR" id="PIRSR602187-50"/>
    </source>
</evidence>
<dbReference type="PRINTS" id="PR00340">
    <property type="entry name" value="PIIGLNB"/>
</dbReference>
<gene>
    <name evidence="7" type="ORF">C7452_0712</name>
</gene>
<dbReference type="PROSITE" id="PS51343">
    <property type="entry name" value="PII_GLNB_DOM"/>
    <property type="match status" value="1"/>
</dbReference>
<evidence type="ECO:0000256" key="3">
    <source>
        <dbReference type="ARBA" id="ARBA00023163"/>
    </source>
</evidence>
<dbReference type="GeneID" id="82297122"/>
<dbReference type="GO" id="GO:0006808">
    <property type="term" value="P:regulation of nitrogen utilization"/>
    <property type="evidence" value="ECO:0007669"/>
    <property type="project" value="InterPro"/>
</dbReference>
<dbReference type="PANTHER" id="PTHR30115">
    <property type="entry name" value="NITROGEN REGULATORY PROTEIN P-II"/>
    <property type="match status" value="1"/>
</dbReference>